<feature type="non-terminal residue" evidence="5">
    <location>
        <position position="355"/>
    </location>
</feature>
<dbReference type="GO" id="GO:0032259">
    <property type="term" value="P:methylation"/>
    <property type="evidence" value="ECO:0007669"/>
    <property type="project" value="UniProtKB-KW"/>
</dbReference>
<sequence>MWSSYVSEHLLPRVHGFELLMAPYTVAHIKLGLQLQEMGYEFDSDERLRIFLTNTLEEAYEKGGIQSLPFTEWLLNEGKAASEIKQDSPVMVIIGNPPYSGHSLNRGEWITNLLRGIIDNRNDMEIANYFEVDGKPLGEKNPKWLQDDYVKFIRFAQWRIDSTGYGILGFITNHGYLDNPTFRGMRQALMQDFDEIYVLDLHGNSLKKEKTPDGNADKNVFDIQQGVAISILVKYRKQYKKTAKVFHAELWGKREGKYAWLEEQDVKTTDWEELKPSSPFYLFIPQDITLREEYEQYWKVTDMMPVNSAGIVTARDNLTIHESPQAVMKTVKDFVFLEAEMARDKYQLSKDAQDR</sequence>
<protein>
    <recommendedName>
        <fullName evidence="1">site-specific DNA-methyltransferase (adenine-specific)</fullName>
        <ecNumber evidence="1">2.1.1.72</ecNumber>
    </recommendedName>
</protein>
<dbReference type="InterPro" id="IPR029063">
    <property type="entry name" value="SAM-dependent_MTases_sf"/>
</dbReference>
<dbReference type="PANTHER" id="PTHR33841:SF1">
    <property type="entry name" value="DNA METHYLTRANSFERASE A"/>
    <property type="match status" value="1"/>
</dbReference>
<dbReference type="SUPFAM" id="SSF53335">
    <property type="entry name" value="S-adenosyl-L-methionine-dependent methyltransferases"/>
    <property type="match status" value="1"/>
</dbReference>
<organism evidence="5 6">
    <name type="scientific">Candidatus Marithioploca araucensis</name>
    <dbReference type="NCBI Taxonomy" id="70273"/>
    <lineage>
        <taxon>Bacteria</taxon>
        <taxon>Pseudomonadati</taxon>
        <taxon>Pseudomonadota</taxon>
        <taxon>Gammaproteobacteria</taxon>
        <taxon>Thiotrichales</taxon>
        <taxon>Thiotrichaceae</taxon>
        <taxon>Candidatus Marithioploca</taxon>
    </lineage>
</organism>
<dbReference type="Gene3D" id="3.40.50.150">
    <property type="entry name" value="Vaccinia Virus protein VP39"/>
    <property type="match status" value="1"/>
</dbReference>
<dbReference type="PANTHER" id="PTHR33841">
    <property type="entry name" value="DNA METHYLTRANSFERASE YEEA-RELATED"/>
    <property type="match status" value="1"/>
</dbReference>
<dbReference type="EMBL" id="JAUCGM010000874">
    <property type="protein sequence ID" value="MDM8563789.1"/>
    <property type="molecule type" value="Genomic_DNA"/>
</dbReference>
<evidence type="ECO:0000256" key="3">
    <source>
        <dbReference type="ARBA" id="ARBA00022679"/>
    </source>
</evidence>
<evidence type="ECO:0000256" key="4">
    <source>
        <dbReference type="ARBA" id="ARBA00047942"/>
    </source>
</evidence>
<accession>A0ABT7VW41</accession>
<name>A0ABT7VW41_9GAMM</name>
<dbReference type="InterPro" id="IPR050953">
    <property type="entry name" value="N4_N6_ade-DNA_methylase"/>
</dbReference>
<reference evidence="5" key="1">
    <citation type="submission" date="2023-06" db="EMBL/GenBank/DDBJ databases">
        <title>Uncultivated large filamentous bacteria from sulfidic sediments reveal new species and different genomic features in energy metabolism and defense.</title>
        <authorList>
            <person name="Fonseca A."/>
        </authorList>
    </citation>
    <scope>NUCLEOTIDE SEQUENCE</scope>
    <source>
        <strain evidence="5">HSG4</strain>
    </source>
</reference>
<comment type="catalytic activity">
    <reaction evidence="4">
        <text>a 2'-deoxyadenosine in DNA + S-adenosyl-L-methionine = an N(6)-methyl-2'-deoxyadenosine in DNA + S-adenosyl-L-homocysteine + H(+)</text>
        <dbReference type="Rhea" id="RHEA:15197"/>
        <dbReference type="Rhea" id="RHEA-COMP:12418"/>
        <dbReference type="Rhea" id="RHEA-COMP:12419"/>
        <dbReference type="ChEBI" id="CHEBI:15378"/>
        <dbReference type="ChEBI" id="CHEBI:57856"/>
        <dbReference type="ChEBI" id="CHEBI:59789"/>
        <dbReference type="ChEBI" id="CHEBI:90615"/>
        <dbReference type="ChEBI" id="CHEBI:90616"/>
        <dbReference type="EC" id="2.1.1.72"/>
    </reaction>
</comment>
<keyword evidence="2 5" id="KW-0489">Methyltransferase</keyword>
<proteinExistence type="predicted"/>
<comment type="caution">
    <text evidence="5">The sequence shown here is derived from an EMBL/GenBank/DDBJ whole genome shotgun (WGS) entry which is preliminary data.</text>
</comment>
<gene>
    <name evidence="5" type="ORF">QUF54_10595</name>
</gene>
<evidence type="ECO:0000313" key="6">
    <source>
        <dbReference type="Proteomes" id="UP001171945"/>
    </source>
</evidence>
<keyword evidence="6" id="KW-1185">Reference proteome</keyword>
<keyword evidence="3" id="KW-0808">Transferase</keyword>
<evidence type="ECO:0000256" key="1">
    <source>
        <dbReference type="ARBA" id="ARBA00011900"/>
    </source>
</evidence>
<dbReference type="EC" id="2.1.1.72" evidence="1"/>
<evidence type="ECO:0000313" key="5">
    <source>
        <dbReference type="EMBL" id="MDM8563789.1"/>
    </source>
</evidence>
<dbReference type="Proteomes" id="UP001171945">
    <property type="component" value="Unassembled WGS sequence"/>
</dbReference>
<evidence type="ECO:0000256" key="2">
    <source>
        <dbReference type="ARBA" id="ARBA00022603"/>
    </source>
</evidence>
<dbReference type="GO" id="GO:0008168">
    <property type="term" value="F:methyltransferase activity"/>
    <property type="evidence" value="ECO:0007669"/>
    <property type="project" value="UniProtKB-KW"/>
</dbReference>